<dbReference type="Gene3D" id="1.10.760.10">
    <property type="entry name" value="Cytochrome c-like domain"/>
    <property type="match status" value="1"/>
</dbReference>
<comment type="caution">
    <text evidence="7">The sequence shown here is derived from an EMBL/GenBank/DDBJ whole genome shotgun (WGS) entry which is preliminary data.</text>
</comment>
<keyword evidence="1 4" id="KW-0349">Heme</keyword>
<gene>
    <name evidence="7" type="primary">soxX</name>
    <name evidence="7" type="ORF">HMH01_02250</name>
</gene>
<dbReference type="PROSITE" id="PS51007">
    <property type="entry name" value="CYTC"/>
    <property type="match status" value="1"/>
</dbReference>
<name>A0A849KQV8_9RHOB</name>
<proteinExistence type="predicted"/>
<dbReference type="EMBL" id="JABFBC010000001">
    <property type="protein sequence ID" value="NNU79249.1"/>
    <property type="molecule type" value="Genomic_DNA"/>
</dbReference>
<evidence type="ECO:0000259" key="6">
    <source>
        <dbReference type="PROSITE" id="PS51007"/>
    </source>
</evidence>
<dbReference type="AlphaFoldDB" id="A0A849KQV8"/>
<organism evidence="7 8">
    <name type="scientific">Halovulum dunhuangense</name>
    <dbReference type="NCBI Taxonomy" id="1505036"/>
    <lineage>
        <taxon>Bacteria</taxon>
        <taxon>Pseudomonadati</taxon>
        <taxon>Pseudomonadota</taxon>
        <taxon>Alphaproteobacteria</taxon>
        <taxon>Rhodobacterales</taxon>
        <taxon>Paracoccaceae</taxon>
        <taxon>Halovulum</taxon>
    </lineage>
</organism>
<dbReference type="InterPro" id="IPR036909">
    <property type="entry name" value="Cyt_c-like_dom_sf"/>
</dbReference>
<keyword evidence="3 4" id="KW-0408">Iron</keyword>
<evidence type="ECO:0000256" key="4">
    <source>
        <dbReference type="PROSITE-ProRule" id="PRU00433"/>
    </source>
</evidence>
<feature type="domain" description="Cytochrome c" evidence="6">
    <location>
        <begin position="43"/>
        <end position="154"/>
    </location>
</feature>
<reference evidence="7 8" key="1">
    <citation type="submission" date="2020-05" db="EMBL/GenBank/DDBJ databases">
        <title>Gimesia benthica sp. nov., a novel planctomycete isolated from a deep-sea water sample of the Northwest Indian Ocean.</title>
        <authorList>
            <person name="Wang J."/>
            <person name="Ruan C."/>
            <person name="Song L."/>
            <person name="Zhu Y."/>
            <person name="Li A."/>
            <person name="Zheng X."/>
            <person name="Wang L."/>
            <person name="Lu Z."/>
            <person name="Huang Y."/>
            <person name="Du W."/>
            <person name="Zhou Y."/>
            <person name="Huang L."/>
            <person name="Dai X."/>
        </authorList>
    </citation>
    <scope>NUCLEOTIDE SEQUENCE [LARGE SCALE GENOMIC DNA]</scope>
    <source>
        <strain evidence="7 8">YYQ-30</strain>
    </source>
</reference>
<dbReference type="GO" id="GO:0009055">
    <property type="term" value="F:electron transfer activity"/>
    <property type="evidence" value="ECO:0007669"/>
    <property type="project" value="InterPro"/>
</dbReference>
<dbReference type="GO" id="GO:0020037">
    <property type="term" value="F:heme binding"/>
    <property type="evidence" value="ECO:0007669"/>
    <property type="project" value="InterPro"/>
</dbReference>
<evidence type="ECO:0000256" key="1">
    <source>
        <dbReference type="ARBA" id="ARBA00022617"/>
    </source>
</evidence>
<protein>
    <submittedName>
        <fullName evidence="7">Sulfur oxidation c-type cytochrome SoxX</fullName>
    </submittedName>
</protein>
<evidence type="ECO:0000313" key="8">
    <source>
        <dbReference type="Proteomes" id="UP000572377"/>
    </source>
</evidence>
<dbReference type="NCBIfam" id="TIGR04485">
    <property type="entry name" value="thiosulf_SoxX"/>
    <property type="match status" value="1"/>
</dbReference>
<evidence type="ECO:0000256" key="3">
    <source>
        <dbReference type="ARBA" id="ARBA00023004"/>
    </source>
</evidence>
<dbReference type="Pfam" id="PF00034">
    <property type="entry name" value="Cytochrom_C"/>
    <property type="match status" value="1"/>
</dbReference>
<evidence type="ECO:0000256" key="2">
    <source>
        <dbReference type="ARBA" id="ARBA00022723"/>
    </source>
</evidence>
<sequence length="155" mass="16402">MKIWLSAAIALAGVSVAAAEVIEPTDVRFENGAIMESLTGVPGDPAEGRKVMNRGAGNCIACHEVSALSDLPFHGEVGPLLDGVGSRWTEAELRGLVANPKMMFEGTIMPAFYKTEGFIRPGEGYTAKAPEGPLKPILSAQQIEDVVAFLMTLTD</sequence>
<dbReference type="GO" id="GO:0046872">
    <property type="term" value="F:metal ion binding"/>
    <property type="evidence" value="ECO:0007669"/>
    <property type="project" value="UniProtKB-KW"/>
</dbReference>
<feature type="signal peptide" evidence="5">
    <location>
        <begin position="1"/>
        <end position="19"/>
    </location>
</feature>
<evidence type="ECO:0000313" key="7">
    <source>
        <dbReference type="EMBL" id="NNU79249.1"/>
    </source>
</evidence>
<keyword evidence="8" id="KW-1185">Reference proteome</keyword>
<dbReference type="InterPro" id="IPR009056">
    <property type="entry name" value="Cyt_c-like_dom"/>
</dbReference>
<accession>A0A849KQV8</accession>
<dbReference type="InterPro" id="IPR030999">
    <property type="entry name" value="Thiosulf_SoxX"/>
</dbReference>
<dbReference type="Proteomes" id="UP000572377">
    <property type="component" value="Unassembled WGS sequence"/>
</dbReference>
<dbReference type="SUPFAM" id="SSF46626">
    <property type="entry name" value="Cytochrome c"/>
    <property type="match status" value="1"/>
</dbReference>
<keyword evidence="5" id="KW-0732">Signal</keyword>
<dbReference type="RefSeq" id="WP_171322056.1">
    <property type="nucleotide sequence ID" value="NZ_JABFBC010000001.1"/>
</dbReference>
<feature type="chain" id="PRO_5032588227" evidence="5">
    <location>
        <begin position="20"/>
        <end position="155"/>
    </location>
</feature>
<keyword evidence="2 4" id="KW-0479">Metal-binding</keyword>
<evidence type="ECO:0000256" key="5">
    <source>
        <dbReference type="SAM" id="SignalP"/>
    </source>
</evidence>